<feature type="region of interest" description="Disordered" evidence="5">
    <location>
        <begin position="155"/>
        <end position="202"/>
    </location>
</feature>
<reference evidence="7" key="1">
    <citation type="journal article" date="2019" name="Int. J. Syst. Evol. Microbiol.">
        <title>The Global Catalogue of Microorganisms (GCM) 10K type strain sequencing project: providing services to taxonomists for standard genome sequencing and annotation.</title>
        <authorList>
            <consortium name="The Broad Institute Genomics Platform"/>
            <consortium name="The Broad Institute Genome Sequencing Center for Infectious Disease"/>
            <person name="Wu L."/>
            <person name="Ma J."/>
        </authorList>
    </citation>
    <scope>NUCLEOTIDE SEQUENCE [LARGE SCALE GENOMIC DNA]</scope>
    <source>
        <strain evidence="7">CGMCC 1.15772</strain>
    </source>
</reference>
<evidence type="ECO:0000313" key="7">
    <source>
        <dbReference type="Proteomes" id="UP001596297"/>
    </source>
</evidence>
<evidence type="ECO:0000256" key="5">
    <source>
        <dbReference type="SAM" id="MobiDB-lite"/>
    </source>
</evidence>
<protein>
    <submittedName>
        <fullName evidence="6">YcjF family protein</fullName>
    </submittedName>
</protein>
<keyword evidence="2" id="KW-0812">Transmembrane</keyword>
<comment type="caution">
    <text evidence="6">The sequence shown here is derived from an EMBL/GenBank/DDBJ whole genome shotgun (WGS) entry which is preliminary data.</text>
</comment>
<feature type="compositionally biased region" description="Polar residues" evidence="5">
    <location>
        <begin position="186"/>
        <end position="196"/>
    </location>
</feature>
<dbReference type="EMBL" id="JBHSWD010000001">
    <property type="protein sequence ID" value="MFC6591495.1"/>
    <property type="molecule type" value="Genomic_DNA"/>
</dbReference>
<accession>A0ABW1YB11</accession>
<keyword evidence="4" id="KW-0472">Membrane</keyword>
<evidence type="ECO:0000256" key="3">
    <source>
        <dbReference type="ARBA" id="ARBA00022989"/>
    </source>
</evidence>
<dbReference type="RefSeq" id="WP_380082499.1">
    <property type="nucleotide sequence ID" value="NZ_JBHSWD010000001.1"/>
</dbReference>
<comment type="subcellular location">
    <subcellularLocation>
        <location evidence="1">Membrane</location>
        <topology evidence="1">Multi-pass membrane protein</topology>
    </subcellularLocation>
</comment>
<feature type="compositionally biased region" description="Basic and acidic residues" evidence="5">
    <location>
        <begin position="174"/>
        <end position="185"/>
    </location>
</feature>
<keyword evidence="7" id="KW-1185">Reference proteome</keyword>
<evidence type="ECO:0000256" key="1">
    <source>
        <dbReference type="ARBA" id="ARBA00004141"/>
    </source>
</evidence>
<evidence type="ECO:0000256" key="2">
    <source>
        <dbReference type="ARBA" id="ARBA00022692"/>
    </source>
</evidence>
<sequence length="202" mass="21937">MLPPIVSQIMDNFNLDVDPDLSAEENAEAVIKNAAILSGAVALEPLPFADLLIITPLQAKMVLHIGKIYGFDITPERSSEIAKELGVTVAYGVAARQVMRGIAKMALPVIGGVITAPAVYGWTFALGRMAQAYFENKASGSTFTQAEQRQVFQEAKSQSRRVLPSSEDFSDLAAELRRRAEERQKNMGQTSGNTSKGEIDQH</sequence>
<dbReference type="InterPro" id="IPR021147">
    <property type="entry name" value="DUF697"/>
</dbReference>
<evidence type="ECO:0000313" key="6">
    <source>
        <dbReference type="EMBL" id="MFC6591495.1"/>
    </source>
</evidence>
<proteinExistence type="predicted"/>
<name>A0ABW1YB11_9DEIO</name>
<gene>
    <name evidence="6" type="ORF">ACFP81_05360</name>
</gene>
<organism evidence="6 7">
    <name type="scientific">Deinococcus lacus</name>
    <dbReference type="NCBI Taxonomy" id="392561"/>
    <lineage>
        <taxon>Bacteria</taxon>
        <taxon>Thermotogati</taxon>
        <taxon>Deinococcota</taxon>
        <taxon>Deinococci</taxon>
        <taxon>Deinococcales</taxon>
        <taxon>Deinococcaceae</taxon>
        <taxon>Deinococcus</taxon>
    </lineage>
</organism>
<keyword evidence="3" id="KW-1133">Transmembrane helix</keyword>
<dbReference type="Proteomes" id="UP001596297">
    <property type="component" value="Unassembled WGS sequence"/>
</dbReference>
<evidence type="ECO:0000256" key="4">
    <source>
        <dbReference type="ARBA" id="ARBA00023136"/>
    </source>
</evidence>
<dbReference type="Pfam" id="PF05128">
    <property type="entry name" value="DUF697"/>
    <property type="match status" value="1"/>
</dbReference>